<dbReference type="SUPFAM" id="SSF63520">
    <property type="entry name" value="PTS-regulatory domain, PRD"/>
    <property type="match status" value="1"/>
</dbReference>
<dbReference type="NCBIfam" id="TIGR03582">
    <property type="entry name" value="EF_0829"/>
    <property type="match status" value="1"/>
</dbReference>
<evidence type="ECO:0000259" key="1">
    <source>
        <dbReference type="PROSITE" id="PS51372"/>
    </source>
</evidence>
<dbReference type="InterPro" id="IPR036634">
    <property type="entry name" value="PRD_sf"/>
</dbReference>
<dbReference type="InterPro" id="IPR020044">
    <property type="entry name" value="PRD_EF0829/AHA3910"/>
</dbReference>
<gene>
    <name evidence="2" type="ORF">NCTC9997_05535</name>
</gene>
<feature type="domain" description="PRD" evidence="1">
    <location>
        <begin position="51"/>
        <end position="154"/>
    </location>
</feature>
<keyword evidence="3" id="KW-1185">Reference proteome</keyword>
<organism evidence="2 3">
    <name type="scientific">Raoultella terrigena</name>
    <name type="common">Klebsiella terrigena</name>
    <dbReference type="NCBI Taxonomy" id="577"/>
    <lineage>
        <taxon>Bacteria</taxon>
        <taxon>Pseudomonadati</taxon>
        <taxon>Pseudomonadota</taxon>
        <taxon>Gammaproteobacteria</taxon>
        <taxon>Enterobacterales</taxon>
        <taxon>Enterobacteriaceae</taxon>
        <taxon>Klebsiella/Raoultella group</taxon>
        <taxon>Raoultella</taxon>
    </lineage>
</organism>
<dbReference type="Gene3D" id="1.10.1790.10">
    <property type="entry name" value="PRD domain"/>
    <property type="match status" value="1"/>
</dbReference>
<name>A0A7Z8ZFX7_RAOTE</name>
<dbReference type="AlphaFoldDB" id="A0A7Z8ZFX7"/>
<dbReference type="InterPro" id="IPR011608">
    <property type="entry name" value="PRD"/>
</dbReference>
<dbReference type="PROSITE" id="PS51372">
    <property type="entry name" value="PRD_2"/>
    <property type="match status" value="1"/>
</dbReference>
<evidence type="ECO:0000313" key="3">
    <source>
        <dbReference type="Proteomes" id="UP000267630"/>
    </source>
</evidence>
<evidence type="ECO:0000313" key="2">
    <source>
        <dbReference type="EMBL" id="VED54642.1"/>
    </source>
</evidence>
<proteinExistence type="predicted"/>
<dbReference type="Proteomes" id="UP000267630">
    <property type="component" value="Chromosome 3"/>
</dbReference>
<reference evidence="2 3" key="1">
    <citation type="submission" date="2018-12" db="EMBL/GenBank/DDBJ databases">
        <authorList>
            <consortium name="Pathogen Informatics"/>
        </authorList>
    </citation>
    <scope>NUCLEOTIDE SEQUENCE [LARGE SCALE GENOMIC DNA]</scope>
    <source>
        <strain evidence="2 3">NCTC9997</strain>
    </source>
</reference>
<protein>
    <submittedName>
        <fullName evidence="2">PRD domain protein, EF_0829/AHA_3910 family</fullName>
    </submittedName>
</protein>
<sequence>MQWIASSGGLSTSKWKTTRYKLLTPGVSFVPRDINGVRQVNNGAVTHDVGEQATQTEQLAEKMLQQVYTLLGRRNIIPNAVQEQMLTSHVRAMAHRSISGEPLPEVDASLFEEISQDSMMLAREVVAQFGNLPEEESWLLSVHFEVAKKTCKELKNGTNHRSNWRSPG</sequence>
<dbReference type="GO" id="GO:0006355">
    <property type="term" value="P:regulation of DNA-templated transcription"/>
    <property type="evidence" value="ECO:0007669"/>
    <property type="project" value="InterPro"/>
</dbReference>
<accession>A0A7Z8ZFX7</accession>
<dbReference type="EMBL" id="LR134253">
    <property type="protein sequence ID" value="VED54642.1"/>
    <property type="molecule type" value="Genomic_DNA"/>
</dbReference>